<feature type="domain" description="Transposase IS4-like" evidence="1">
    <location>
        <begin position="109"/>
        <end position="278"/>
    </location>
</feature>
<accession>A0A5J4Q9J6</accession>
<comment type="caution">
    <text evidence="2">The sequence shown here is derived from an EMBL/GenBank/DDBJ whole genome shotgun (WGS) entry which is preliminary data.</text>
</comment>
<dbReference type="AlphaFoldDB" id="A0A5J4Q9J6"/>
<evidence type="ECO:0000259" key="1">
    <source>
        <dbReference type="Pfam" id="PF01609"/>
    </source>
</evidence>
<dbReference type="GO" id="GO:0003677">
    <property type="term" value="F:DNA binding"/>
    <property type="evidence" value="ECO:0007669"/>
    <property type="project" value="InterPro"/>
</dbReference>
<dbReference type="GO" id="GO:0006313">
    <property type="term" value="P:DNA transposition"/>
    <property type="evidence" value="ECO:0007669"/>
    <property type="project" value="InterPro"/>
</dbReference>
<evidence type="ECO:0000313" key="2">
    <source>
        <dbReference type="EMBL" id="KAA6318465.1"/>
    </source>
</evidence>
<dbReference type="Pfam" id="PF01609">
    <property type="entry name" value="DDE_Tnp_1"/>
    <property type="match status" value="1"/>
</dbReference>
<dbReference type="InterPro" id="IPR002559">
    <property type="entry name" value="Transposase_11"/>
</dbReference>
<reference evidence="2" key="1">
    <citation type="submission" date="2019-03" db="EMBL/GenBank/DDBJ databases">
        <title>Single cell metagenomics reveals metabolic interactions within the superorganism composed of flagellate Streblomastix strix and complex community of Bacteroidetes bacteria on its surface.</title>
        <authorList>
            <person name="Treitli S.C."/>
            <person name="Kolisko M."/>
            <person name="Husnik F."/>
            <person name="Keeling P."/>
            <person name="Hampl V."/>
        </authorList>
    </citation>
    <scope>NUCLEOTIDE SEQUENCE</scope>
    <source>
        <strain evidence="2">STM</strain>
    </source>
</reference>
<dbReference type="EMBL" id="SNRY01004180">
    <property type="protein sequence ID" value="KAA6318465.1"/>
    <property type="molecule type" value="Genomic_DNA"/>
</dbReference>
<sequence>MSNKRLNIMNNLIQNYELILTELTKICSPITSFKQIRQPKLSDLELVALNLTAEYMSYNSELQLFRAIKDTYLETKIERSVYNRRRRKLFDYTEKIRQRLSSKFSHLSKLFIINSTPVEICKMSRAKRSSICATDKISPEFGYCAATKTHYFGFKLHAVCDENAVVHSFDFTPANVHDVNYLKEVKYALSSCELIGDKGYISADYQADLFNQSQIKLSVPTRKNQLVPVELSKSKRRKRKRIETLFSQFKGQFSMNTNFAKTFAGLATRILSKITALTMIQYLNLFVLNRNMNCIKMNIC</sequence>
<name>A0A5J4Q9J6_9ZZZZ</name>
<dbReference type="NCBIfam" id="NF033520">
    <property type="entry name" value="transpos_IS982"/>
    <property type="match status" value="1"/>
</dbReference>
<organism evidence="2">
    <name type="scientific">termite gut metagenome</name>
    <dbReference type="NCBI Taxonomy" id="433724"/>
    <lineage>
        <taxon>unclassified sequences</taxon>
        <taxon>metagenomes</taxon>
        <taxon>organismal metagenomes</taxon>
    </lineage>
</organism>
<gene>
    <name evidence="2" type="ORF">EZS27_031527</name>
</gene>
<proteinExistence type="predicted"/>
<protein>
    <recommendedName>
        <fullName evidence="1">Transposase IS4-like domain-containing protein</fullName>
    </recommendedName>
</protein>
<dbReference type="GO" id="GO:0004803">
    <property type="term" value="F:transposase activity"/>
    <property type="evidence" value="ECO:0007669"/>
    <property type="project" value="InterPro"/>
</dbReference>